<organism evidence="1 2">
    <name type="scientific">Cichorium intybus</name>
    <name type="common">Chicory</name>
    <dbReference type="NCBI Taxonomy" id="13427"/>
    <lineage>
        <taxon>Eukaryota</taxon>
        <taxon>Viridiplantae</taxon>
        <taxon>Streptophyta</taxon>
        <taxon>Embryophyta</taxon>
        <taxon>Tracheophyta</taxon>
        <taxon>Spermatophyta</taxon>
        <taxon>Magnoliopsida</taxon>
        <taxon>eudicotyledons</taxon>
        <taxon>Gunneridae</taxon>
        <taxon>Pentapetalae</taxon>
        <taxon>asterids</taxon>
        <taxon>campanulids</taxon>
        <taxon>Asterales</taxon>
        <taxon>Asteraceae</taxon>
        <taxon>Cichorioideae</taxon>
        <taxon>Cichorieae</taxon>
        <taxon>Cichoriinae</taxon>
        <taxon>Cichorium</taxon>
    </lineage>
</organism>
<evidence type="ECO:0000313" key="1">
    <source>
        <dbReference type="EMBL" id="KAI3781101.1"/>
    </source>
</evidence>
<sequence>MNNGTPIEEEQKSHGERSQDIEPTCQMEVPTVEAEEMHGNTDESNRKIHVGHHTTDVVDGAKHNLKPTNPYGVMSCLVSSGCFGPFPSTVNLAPKVQIAQSYNVGGSLGKRIRT</sequence>
<dbReference type="Proteomes" id="UP001055811">
    <property type="component" value="Linkage Group LG02"/>
</dbReference>
<reference evidence="2" key="1">
    <citation type="journal article" date="2022" name="Mol. Ecol. Resour.">
        <title>The genomes of chicory, endive, great burdock and yacon provide insights into Asteraceae palaeo-polyploidization history and plant inulin production.</title>
        <authorList>
            <person name="Fan W."/>
            <person name="Wang S."/>
            <person name="Wang H."/>
            <person name="Wang A."/>
            <person name="Jiang F."/>
            <person name="Liu H."/>
            <person name="Zhao H."/>
            <person name="Xu D."/>
            <person name="Zhang Y."/>
        </authorList>
    </citation>
    <scope>NUCLEOTIDE SEQUENCE [LARGE SCALE GENOMIC DNA]</scope>
    <source>
        <strain evidence="2">cv. Punajuju</strain>
    </source>
</reference>
<comment type="caution">
    <text evidence="1">The sequence shown here is derived from an EMBL/GenBank/DDBJ whole genome shotgun (WGS) entry which is preliminary data.</text>
</comment>
<name>A0ACB9GD06_CICIN</name>
<accession>A0ACB9GD06</accession>
<proteinExistence type="predicted"/>
<keyword evidence="2" id="KW-1185">Reference proteome</keyword>
<dbReference type="EMBL" id="CM042010">
    <property type="protein sequence ID" value="KAI3781101.1"/>
    <property type="molecule type" value="Genomic_DNA"/>
</dbReference>
<gene>
    <name evidence="1" type="ORF">L2E82_11102</name>
</gene>
<evidence type="ECO:0000313" key="2">
    <source>
        <dbReference type="Proteomes" id="UP001055811"/>
    </source>
</evidence>
<protein>
    <submittedName>
        <fullName evidence="1">Uncharacterized protein</fullName>
    </submittedName>
</protein>
<reference evidence="1 2" key="2">
    <citation type="journal article" date="2022" name="Mol. Ecol. Resour.">
        <title>The genomes of chicory, endive, great burdock and yacon provide insights into Asteraceae paleo-polyploidization history and plant inulin production.</title>
        <authorList>
            <person name="Fan W."/>
            <person name="Wang S."/>
            <person name="Wang H."/>
            <person name="Wang A."/>
            <person name="Jiang F."/>
            <person name="Liu H."/>
            <person name="Zhao H."/>
            <person name="Xu D."/>
            <person name="Zhang Y."/>
        </authorList>
    </citation>
    <scope>NUCLEOTIDE SEQUENCE [LARGE SCALE GENOMIC DNA]</scope>
    <source>
        <strain evidence="2">cv. Punajuju</strain>
        <tissue evidence="1">Leaves</tissue>
    </source>
</reference>